<dbReference type="Pfam" id="PF01136">
    <property type="entry name" value="Peptidase_U32"/>
    <property type="match status" value="1"/>
</dbReference>
<dbReference type="InterPro" id="IPR001539">
    <property type="entry name" value="Peptidase_U32"/>
</dbReference>
<protein>
    <submittedName>
        <fullName evidence="4">U32 family peptidase</fullName>
    </submittedName>
</protein>
<dbReference type="PANTHER" id="PTHR30217:SF6">
    <property type="entry name" value="TRNA HYDROXYLATION PROTEIN P"/>
    <property type="match status" value="1"/>
</dbReference>
<proteinExistence type="inferred from homology"/>
<dbReference type="GO" id="GO:0008233">
    <property type="term" value="F:peptidase activity"/>
    <property type="evidence" value="ECO:0007669"/>
    <property type="project" value="UniProtKB-KW"/>
</dbReference>
<keyword evidence="1" id="KW-0645">Protease</keyword>
<evidence type="ECO:0000256" key="1">
    <source>
        <dbReference type="ARBA" id="ARBA00022670"/>
    </source>
</evidence>
<keyword evidence="5" id="KW-1185">Reference proteome</keyword>
<keyword evidence="2" id="KW-0378">Hydrolase</keyword>
<reference evidence="4" key="1">
    <citation type="submission" date="2021-02" db="EMBL/GenBank/DDBJ databases">
        <title>Natronogracilivirga saccharolytica gen. nov. sp. nov. a new anaerobic, haloalkiliphilic carbohydrate-fermenting bacterium from soda lake and proposing of Cyclonatronumiaceae fam. nov. in the phylum Balneolaeota.</title>
        <authorList>
            <person name="Zhilina T.N."/>
            <person name="Sorokin D.Y."/>
            <person name="Zavarzina D.G."/>
            <person name="Toshchakov S.V."/>
            <person name="Kublanov I.V."/>
        </authorList>
    </citation>
    <scope>NUCLEOTIDE SEQUENCE</scope>
    <source>
        <strain evidence="4">Z-1702</strain>
    </source>
</reference>
<evidence type="ECO:0000313" key="5">
    <source>
        <dbReference type="Proteomes" id="UP000673975"/>
    </source>
</evidence>
<dbReference type="EMBL" id="JAFIDN010000007">
    <property type="protein sequence ID" value="MBP3193006.1"/>
    <property type="molecule type" value="Genomic_DNA"/>
</dbReference>
<name>A0A8J7UVW7_9BACT</name>
<dbReference type="GO" id="GO:0006508">
    <property type="term" value="P:proteolysis"/>
    <property type="evidence" value="ECO:0007669"/>
    <property type="project" value="UniProtKB-KW"/>
</dbReference>
<dbReference type="InterPro" id="IPR051454">
    <property type="entry name" value="RNA/ubiquinone_mod_enzymes"/>
</dbReference>
<dbReference type="AlphaFoldDB" id="A0A8J7UVW7"/>
<comment type="caution">
    <text evidence="4">The sequence shown here is derived from an EMBL/GenBank/DDBJ whole genome shotgun (WGS) entry which is preliminary data.</text>
</comment>
<evidence type="ECO:0000256" key="2">
    <source>
        <dbReference type="ARBA" id="ARBA00022801"/>
    </source>
</evidence>
<dbReference type="PROSITE" id="PS01276">
    <property type="entry name" value="PEPTIDASE_U32"/>
    <property type="match status" value="1"/>
</dbReference>
<comment type="similarity">
    <text evidence="3">Belongs to the peptidase U32 family.</text>
</comment>
<gene>
    <name evidence="4" type="ORF">NATSA_10060</name>
</gene>
<sequence length="404" mass="44507">MAPAGSMESLAAALKAGADSVYFGVDKLNMRSRSRKNFTLGDLPEISAKCRKFNVKSHLALNTVLYDEDLSAMQRMVDAAADAGISAVIVSDPAVMQYARDAGMAVHMSTQCNITNTEAVRFYSRWADVMVMARELTLEHVAGIAAEIREQQIAGPSGQPVRLEVFAHGALCMAVSGKCYLSLHTHNSSANRGACVQNCRRPYIVTDKKGEYDLEVDNEYIMSAKDLCTIPFLDKVLHAGVRVLKIEGRGRSADYVRTTVTCYREAIEAIRSGTFTPEKIAEWENELASVYNRGFWDGYYLGRTIGEWSDVHGSKSKERKIYIGPCQNYYRNAGVGVFKVETDGIEKGDKIMIMGPTTGALSTHVEELRIDDQPAAKAVRGDLVTLPLPDKARRADKLYKIVPA</sequence>
<evidence type="ECO:0000313" key="4">
    <source>
        <dbReference type="EMBL" id="MBP3193006.1"/>
    </source>
</evidence>
<dbReference type="Proteomes" id="UP000673975">
    <property type="component" value="Unassembled WGS sequence"/>
</dbReference>
<accession>A0A8J7UVW7</accession>
<evidence type="ECO:0000256" key="3">
    <source>
        <dbReference type="ARBA" id="ARBA00038374"/>
    </source>
</evidence>
<dbReference type="PANTHER" id="PTHR30217">
    <property type="entry name" value="PEPTIDASE U32 FAMILY"/>
    <property type="match status" value="1"/>
</dbReference>
<organism evidence="4 5">
    <name type="scientific">Natronogracilivirga saccharolytica</name>
    <dbReference type="NCBI Taxonomy" id="2812953"/>
    <lineage>
        <taxon>Bacteria</taxon>
        <taxon>Pseudomonadati</taxon>
        <taxon>Balneolota</taxon>
        <taxon>Balneolia</taxon>
        <taxon>Balneolales</taxon>
        <taxon>Cyclonatronaceae</taxon>
        <taxon>Natronogracilivirga</taxon>
    </lineage>
</organism>